<proteinExistence type="predicted"/>
<name>A0ABN8PQ38_9CNID</name>
<comment type="caution">
    <text evidence="1">The sequence shown here is derived from an EMBL/GenBank/DDBJ whole genome shotgun (WGS) entry which is preliminary data.</text>
</comment>
<keyword evidence="2" id="KW-1185">Reference proteome</keyword>
<dbReference type="Proteomes" id="UP001159405">
    <property type="component" value="Unassembled WGS sequence"/>
</dbReference>
<sequence length="142" mass="16000">MVKIHNCLVEITNKTNFPMLYVSDWYDSGRVADGYSWPKTINAGDHQKVLNYERDWAWAGCSGYVTYRMNDTDVTIAFSNPDIGRNKLGVGTDGKKVWDDMGNHDYNEFSEEITCPDKVIISCSCKCTGGDTNSCSVYLVQK</sequence>
<dbReference type="EMBL" id="CALNXK010000077">
    <property type="protein sequence ID" value="CAH3145791.1"/>
    <property type="molecule type" value="Genomic_DNA"/>
</dbReference>
<gene>
    <name evidence="1" type="ORF">PLOB_00044710</name>
</gene>
<reference evidence="1 2" key="1">
    <citation type="submission" date="2022-05" db="EMBL/GenBank/DDBJ databases">
        <authorList>
            <consortium name="Genoscope - CEA"/>
            <person name="William W."/>
        </authorList>
    </citation>
    <scope>NUCLEOTIDE SEQUENCE [LARGE SCALE GENOMIC DNA]</scope>
</reference>
<dbReference type="Gene3D" id="2.60.270.50">
    <property type="match status" value="1"/>
</dbReference>
<protein>
    <submittedName>
        <fullName evidence="1">Uncharacterized protein</fullName>
    </submittedName>
</protein>
<organism evidence="1 2">
    <name type="scientific">Porites lobata</name>
    <dbReference type="NCBI Taxonomy" id="104759"/>
    <lineage>
        <taxon>Eukaryota</taxon>
        <taxon>Metazoa</taxon>
        <taxon>Cnidaria</taxon>
        <taxon>Anthozoa</taxon>
        <taxon>Hexacorallia</taxon>
        <taxon>Scleractinia</taxon>
        <taxon>Fungiina</taxon>
        <taxon>Poritidae</taxon>
        <taxon>Porites</taxon>
    </lineage>
</organism>
<evidence type="ECO:0000313" key="2">
    <source>
        <dbReference type="Proteomes" id="UP001159405"/>
    </source>
</evidence>
<evidence type="ECO:0000313" key="1">
    <source>
        <dbReference type="EMBL" id="CAH3145791.1"/>
    </source>
</evidence>
<accession>A0ABN8PQ38</accession>